<dbReference type="InterPro" id="IPR045965">
    <property type="entry name" value="DUF6385"/>
</dbReference>
<dbReference type="AlphaFoldDB" id="A0A2R6Y0F5"/>
<reference evidence="3" key="1">
    <citation type="journal article" date="2018" name="Sci. Rep.">
        <title>Lignite coal burning seam in the remote Altai Mountains harbors a hydrogen-driven thermophilic microbial community.</title>
        <authorList>
            <person name="Kadnikov V.V."/>
            <person name="Mardanov A.V."/>
            <person name="Ivasenko D.A."/>
            <person name="Antsiferov D.V."/>
            <person name="Beletsky A.V."/>
            <person name="Karnachuk O.V."/>
            <person name="Ravin N.V."/>
        </authorList>
    </citation>
    <scope>NUCLEOTIDE SEQUENCE [LARGE SCALE GENOMIC DNA]</scope>
</reference>
<proteinExistence type="predicted"/>
<comment type="caution">
    <text evidence="2">The sequence shown here is derived from an EMBL/GenBank/DDBJ whole genome shotgun (WGS) entry which is preliminary data.</text>
</comment>
<protein>
    <recommendedName>
        <fullName evidence="1">DUF6385 domain-containing protein</fullName>
    </recommendedName>
</protein>
<accession>A0A2R6Y0F5</accession>
<evidence type="ECO:0000259" key="1">
    <source>
        <dbReference type="Pfam" id="PF19912"/>
    </source>
</evidence>
<organism evidence="2 3">
    <name type="scientific">Candidatus Carbonibacillus altaicus</name>
    <dbReference type="NCBI Taxonomy" id="2163959"/>
    <lineage>
        <taxon>Bacteria</taxon>
        <taxon>Bacillati</taxon>
        <taxon>Bacillota</taxon>
        <taxon>Bacilli</taxon>
        <taxon>Bacillales</taxon>
        <taxon>Candidatus Carbonibacillus</taxon>
    </lineage>
</organism>
<name>A0A2R6Y0F5_9BACL</name>
<evidence type="ECO:0000313" key="3">
    <source>
        <dbReference type="Proteomes" id="UP000244338"/>
    </source>
</evidence>
<evidence type="ECO:0000313" key="2">
    <source>
        <dbReference type="EMBL" id="PTQ56166.1"/>
    </source>
</evidence>
<dbReference type="EMBL" id="PEBX01000041">
    <property type="protein sequence ID" value="PTQ56166.1"/>
    <property type="molecule type" value="Genomic_DNA"/>
</dbReference>
<feature type="domain" description="DUF6385" evidence="1">
    <location>
        <begin position="1"/>
        <end position="75"/>
    </location>
</feature>
<sequence>MYTFAVINRGMSPVQAHVEISPDGVHWAVDSTAEVAVGETGVLVPKRYLRYTRLTLFTVNTGETSTVNVYFQTQSAA</sequence>
<gene>
    <name evidence="2" type="ORF">BSOLF_0738</name>
</gene>
<dbReference type="Proteomes" id="UP000244338">
    <property type="component" value="Unassembled WGS sequence"/>
</dbReference>
<dbReference type="Pfam" id="PF19912">
    <property type="entry name" value="DUF6385"/>
    <property type="match status" value="1"/>
</dbReference>